<protein>
    <submittedName>
        <fullName evidence="2">Uncharacterized protein</fullName>
    </submittedName>
</protein>
<organism evidence="2 3">
    <name type="scientific">Solanum tuberosum</name>
    <name type="common">Potato</name>
    <dbReference type="NCBI Taxonomy" id="4113"/>
    <lineage>
        <taxon>Eukaryota</taxon>
        <taxon>Viridiplantae</taxon>
        <taxon>Streptophyta</taxon>
        <taxon>Embryophyta</taxon>
        <taxon>Tracheophyta</taxon>
        <taxon>Spermatophyta</taxon>
        <taxon>Magnoliopsida</taxon>
        <taxon>eudicotyledons</taxon>
        <taxon>Gunneridae</taxon>
        <taxon>Pentapetalae</taxon>
        <taxon>asterids</taxon>
        <taxon>lamiids</taxon>
        <taxon>Solanales</taxon>
        <taxon>Solanaceae</taxon>
        <taxon>Solanoideae</taxon>
        <taxon>Solaneae</taxon>
        <taxon>Solanum</taxon>
    </lineage>
</organism>
<keyword evidence="3" id="KW-1185">Reference proteome</keyword>
<dbReference type="InParanoid" id="M1DMX3"/>
<dbReference type="AlphaFoldDB" id="M1DMX3"/>
<reference evidence="3" key="1">
    <citation type="journal article" date="2011" name="Nature">
        <title>Genome sequence and analysis of the tuber crop potato.</title>
        <authorList>
            <consortium name="The Potato Genome Sequencing Consortium"/>
        </authorList>
    </citation>
    <scope>NUCLEOTIDE SEQUENCE [LARGE SCALE GENOMIC DNA]</scope>
    <source>
        <strain evidence="3">cv. DM1-3 516 R44</strain>
    </source>
</reference>
<evidence type="ECO:0000313" key="2">
    <source>
        <dbReference type="EnsemblPlants" id="PGSC0003DMT400091567"/>
    </source>
</evidence>
<dbReference type="PaxDb" id="4113-PGSC0003DMT400091567"/>
<name>M1DMX3_SOLTU</name>
<sequence length="193" mass="21404">MVQSLCDLPVHALIDEVTYVTDPFIGDGSNSDLDQAHRHVRRVANWLKSGVCLRMCSFACQKVQSATRRRDFSYFAILFLFCVESRARSWITLLPSFSNSLFGTQSKKAPPKGGRGKGKVPVAERPEHNSGSDGEPFDSQVSLSEPKDDQPLLTLRVEIRARFHQDLSRIPESTPPADTVRALAQTVVPTPPV</sequence>
<dbReference type="Proteomes" id="UP000011115">
    <property type="component" value="Unassembled WGS sequence"/>
</dbReference>
<proteinExistence type="predicted"/>
<dbReference type="Gramene" id="PGSC0003DMT400091567">
    <property type="protein sequence ID" value="PGSC0003DMT400091567"/>
    <property type="gene ID" value="PGSC0003DMG400041138"/>
</dbReference>
<dbReference type="EnsemblPlants" id="PGSC0003DMT400091567">
    <property type="protein sequence ID" value="PGSC0003DMT400091567"/>
    <property type="gene ID" value="PGSC0003DMG400041138"/>
</dbReference>
<reference evidence="2" key="2">
    <citation type="submission" date="2015-06" db="UniProtKB">
        <authorList>
            <consortium name="EnsemblPlants"/>
        </authorList>
    </citation>
    <scope>IDENTIFICATION</scope>
    <source>
        <strain evidence="2">DM1-3 516 R44</strain>
    </source>
</reference>
<evidence type="ECO:0000256" key="1">
    <source>
        <dbReference type="SAM" id="MobiDB-lite"/>
    </source>
</evidence>
<feature type="region of interest" description="Disordered" evidence="1">
    <location>
        <begin position="104"/>
        <end position="152"/>
    </location>
</feature>
<accession>M1DMX3</accession>
<evidence type="ECO:0000313" key="3">
    <source>
        <dbReference type="Proteomes" id="UP000011115"/>
    </source>
</evidence>
<dbReference type="HOGENOM" id="CLU_1411039_0_0_1"/>